<dbReference type="SUPFAM" id="SSF51556">
    <property type="entry name" value="Metallo-dependent hydrolases"/>
    <property type="match status" value="1"/>
</dbReference>
<dbReference type="GO" id="GO:0008270">
    <property type="term" value="F:zinc ion binding"/>
    <property type="evidence" value="ECO:0007669"/>
    <property type="project" value="InterPro"/>
</dbReference>
<keyword evidence="1" id="KW-0479">Metal-binding</keyword>
<accession>A0A8J3RDM0</accession>
<comment type="caution">
    <text evidence="4">The sequence shown here is derived from an EMBL/GenBank/DDBJ whole genome shotgun (WGS) entry which is preliminary data.</text>
</comment>
<name>A0A8J3RDM0_9ACTN</name>
<proteinExistence type="inferred from homology"/>
<sequence>MSGASFPRIQTVTGAVPVSELDGPVLPHEHMRTDTRWGVGVESDPRRWLDEERHIIPEIRVLGREHGLTLIVEHSCLGMARDPAALARVSMDTRVHVVTATGFAAEPFSGHLIRHRDVDDLTGDLLREIGAGLDGTGARPGLIVAASWDEIPTPAEERAVIAAARASLHADLPVAAESLELLELLLSNGVPARRLSIRGADAPAQRKIAETGAYVSVREAEQVLALLDAGHAERVLLSSGVERQEHVAAYGGHGYARLFDTLIPALSGAGVDNDTLHLMMCENPLRWLTDAG</sequence>
<keyword evidence="5" id="KW-1185">Reference proteome</keyword>
<dbReference type="Proteomes" id="UP000610966">
    <property type="component" value="Unassembled WGS sequence"/>
</dbReference>
<dbReference type="EMBL" id="BOOG01000060">
    <property type="protein sequence ID" value="GIH72720.1"/>
    <property type="molecule type" value="Genomic_DNA"/>
</dbReference>
<organism evidence="4 5">
    <name type="scientific">Sphaerimonospora thailandensis</name>
    <dbReference type="NCBI Taxonomy" id="795644"/>
    <lineage>
        <taxon>Bacteria</taxon>
        <taxon>Bacillati</taxon>
        <taxon>Actinomycetota</taxon>
        <taxon>Actinomycetes</taxon>
        <taxon>Streptosporangiales</taxon>
        <taxon>Streptosporangiaceae</taxon>
        <taxon>Sphaerimonospora</taxon>
    </lineage>
</organism>
<dbReference type="InterPro" id="IPR001559">
    <property type="entry name" value="Phosphotriesterase"/>
</dbReference>
<dbReference type="Pfam" id="PF02126">
    <property type="entry name" value="PTE"/>
    <property type="match status" value="1"/>
</dbReference>
<dbReference type="PANTHER" id="PTHR10819:SF3">
    <property type="entry name" value="PHOSPHOTRIESTERASE-RELATED PROTEIN"/>
    <property type="match status" value="1"/>
</dbReference>
<gene>
    <name evidence="4" type="ORF">Mth01_49730</name>
</gene>
<dbReference type="Gene3D" id="3.20.20.140">
    <property type="entry name" value="Metal-dependent hydrolases"/>
    <property type="match status" value="1"/>
</dbReference>
<comment type="caution">
    <text evidence="3">Lacks conserved residue(s) required for the propagation of feature annotation.</text>
</comment>
<dbReference type="PANTHER" id="PTHR10819">
    <property type="entry name" value="PHOSPHOTRIESTERASE-RELATED"/>
    <property type="match status" value="1"/>
</dbReference>
<protein>
    <submittedName>
        <fullName evidence="4">Aryldialkylphosphatase</fullName>
    </submittedName>
</protein>
<evidence type="ECO:0000256" key="1">
    <source>
        <dbReference type="ARBA" id="ARBA00022723"/>
    </source>
</evidence>
<dbReference type="AlphaFoldDB" id="A0A8J3RDM0"/>
<dbReference type="PROSITE" id="PS51347">
    <property type="entry name" value="PHOSPHOTRIESTERASE_2"/>
    <property type="match status" value="1"/>
</dbReference>
<dbReference type="RefSeq" id="WP_204018365.1">
    <property type="nucleotide sequence ID" value="NZ_BOOG01000060.1"/>
</dbReference>
<evidence type="ECO:0000256" key="2">
    <source>
        <dbReference type="ARBA" id="ARBA00022801"/>
    </source>
</evidence>
<evidence type="ECO:0000256" key="3">
    <source>
        <dbReference type="PROSITE-ProRule" id="PRU00679"/>
    </source>
</evidence>
<dbReference type="GO" id="GO:0016787">
    <property type="term" value="F:hydrolase activity"/>
    <property type="evidence" value="ECO:0007669"/>
    <property type="project" value="UniProtKB-KW"/>
</dbReference>
<reference evidence="4" key="1">
    <citation type="submission" date="2021-01" db="EMBL/GenBank/DDBJ databases">
        <title>Whole genome shotgun sequence of Sphaerimonospora thailandensis NBRC 107569.</title>
        <authorList>
            <person name="Komaki H."/>
            <person name="Tamura T."/>
        </authorList>
    </citation>
    <scope>NUCLEOTIDE SEQUENCE</scope>
    <source>
        <strain evidence="4">NBRC 107569</strain>
    </source>
</reference>
<evidence type="ECO:0000313" key="4">
    <source>
        <dbReference type="EMBL" id="GIH72720.1"/>
    </source>
</evidence>
<evidence type="ECO:0000313" key="5">
    <source>
        <dbReference type="Proteomes" id="UP000610966"/>
    </source>
</evidence>
<comment type="similarity">
    <text evidence="3">Belongs to the metallo-dependent hydrolases superfamily. Phosphotriesterase family.</text>
</comment>
<keyword evidence="2" id="KW-0378">Hydrolase</keyword>
<dbReference type="InterPro" id="IPR032466">
    <property type="entry name" value="Metal_Hydrolase"/>
</dbReference>